<accession>A0A9K3LPG9</accession>
<evidence type="ECO:0000313" key="2">
    <source>
        <dbReference type="EMBL" id="KAG7365529.1"/>
    </source>
</evidence>
<dbReference type="EMBL" id="JAGRRH010000009">
    <property type="protein sequence ID" value="KAG7365529.1"/>
    <property type="molecule type" value="Genomic_DNA"/>
</dbReference>
<name>A0A9K3LPG9_9STRA</name>
<feature type="region of interest" description="Disordered" evidence="1">
    <location>
        <begin position="1"/>
        <end position="59"/>
    </location>
</feature>
<feature type="compositionally biased region" description="Basic and acidic residues" evidence="1">
    <location>
        <begin position="47"/>
        <end position="56"/>
    </location>
</feature>
<reference evidence="2" key="1">
    <citation type="journal article" date="2021" name="Sci. Rep.">
        <title>Diploid genomic architecture of Nitzschia inconspicua, an elite biomass production diatom.</title>
        <authorList>
            <person name="Oliver A."/>
            <person name="Podell S."/>
            <person name="Pinowska A."/>
            <person name="Traller J.C."/>
            <person name="Smith S.R."/>
            <person name="McClure R."/>
            <person name="Beliaev A."/>
            <person name="Bohutskyi P."/>
            <person name="Hill E.A."/>
            <person name="Rabines A."/>
            <person name="Zheng H."/>
            <person name="Allen L.Z."/>
            <person name="Kuo A."/>
            <person name="Grigoriev I.V."/>
            <person name="Allen A.E."/>
            <person name="Hazlebeck D."/>
            <person name="Allen E.E."/>
        </authorList>
    </citation>
    <scope>NUCLEOTIDE SEQUENCE</scope>
    <source>
        <strain evidence="2">Hildebrandi</strain>
    </source>
</reference>
<reference evidence="2" key="2">
    <citation type="submission" date="2021-04" db="EMBL/GenBank/DDBJ databases">
        <authorList>
            <person name="Podell S."/>
        </authorList>
    </citation>
    <scope>NUCLEOTIDE SEQUENCE</scope>
    <source>
        <strain evidence="2">Hildebrandi</strain>
    </source>
</reference>
<comment type="caution">
    <text evidence="2">The sequence shown here is derived from an EMBL/GenBank/DDBJ whole genome shotgun (WGS) entry which is preliminary data.</text>
</comment>
<proteinExistence type="predicted"/>
<dbReference type="AlphaFoldDB" id="A0A9K3LPG9"/>
<feature type="compositionally biased region" description="Basic and acidic residues" evidence="1">
    <location>
        <begin position="23"/>
        <end position="37"/>
    </location>
</feature>
<evidence type="ECO:0000256" key="1">
    <source>
        <dbReference type="SAM" id="MobiDB-lite"/>
    </source>
</evidence>
<gene>
    <name evidence="2" type="ORF">IV203_038733</name>
</gene>
<organism evidence="2 3">
    <name type="scientific">Nitzschia inconspicua</name>
    <dbReference type="NCBI Taxonomy" id="303405"/>
    <lineage>
        <taxon>Eukaryota</taxon>
        <taxon>Sar</taxon>
        <taxon>Stramenopiles</taxon>
        <taxon>Ochrophyta</taxon>
        <taxon>Bacillariophyta</taxon>
        <taxon>Bacillariophyceae</taxon>
        <taxon>Bacillariophycidae</taxon>
        <taxon>Bacillariales</taxon>
        <taxon>Bacillariaceae</taxon>
        <taxon>Nitzschia</taxon>
    </lineage>
</organism>
<sequence>MTEEAGDGGSGSTVSAPSTKIAKRNDDRREHRDRDTDDSSFSNNRTRSKDAKETSRFEGSVPELNTHVYVLGGKMDTFHQTTAAIGEYMERTIQGAGGFRQAFVQLSFEPLEEPDKTKGDHEAERWKMEFKMYLEERQARKKLQQQAFFLACLSSKYILNSIFHRSASWSPFVLSGSSGSSRGSKLSCTKACLVKTPTSRVCTLRRQARIGSKVY</sequence>
<protein>
    <submittedName>
        <fullName evidence="2">Uncharacterized protein</fullName>
    </submittedName>
</protein>
<keyword evidence="3" id="KW-1185">Reference proteome</keyword>
<dbReference type="Proteomes" id="UP000693970">
    <property type="component" value="Unassembled WGS sequence"/>
</dbReference>
<evidence type="ECO:0000313" key="3">
    <source>
        <dbReference type="Proteomes" id="UP000693970"/>
    </source>
</evidence>